<organism evidence="2 3">
    <name type="scientific">Aureobasidium pullulans</name>
    <name type="common">Black yeast</name>
    <name type="synonym">Pullularia pullulans</name>
    <dbReference type="NCBI Taxonomy" id="5580"/>
    <lineage>
        <taxon>Eukaryota</taxon>
        <taxon>Fungi</taxon>
        <taxon>Dikarya</taxon>
        <taxon>Ascomycota</taxon>
        <taxon>Pezizomycotina</taxon>
        <taxon>Dothideomycetes</taxon>
        <taxon>Dothideomycetidae</taxon>
        <taxon>Dothideales</taxon>
        <taxon>Saccotheciaceae</taxon>
        <taxon>Aureobasidium</taxon>
    </lineage>
</organism>
<reference evidence="2 3" key="1">
    <citation type="submission" date="2018-10" db="EMBL/GenBank/DDBJ databases">
        <title>Fifty Aureobasidium pullulans genomes reveal a recombining polyextremotolerant generalist.</title>
        <authorList>
            <person name="Gostincar C."/>
            <person name="Turk M."/>
            <person name="Zajc J."/>
            <person name="Gunde-Cimerman N."/>
        </authorList>
    </citation>
    <scope>NUCLEOTIDE SEQUENCE [LARGE SCALE GENOMIC DNA]</scope>
    <source>
        <strain evidence="2 3">EXF-11900</strain>
    </source>
</reference>
<feature type="compositionally biased region" description="Basic and acidic residues" evidence="1">
    <location>
        <begin position="107"/>
        <end position="120"/>
    </location>
</feature>
<name>A0A4S8T009_AURPU</name>
<dbReference type="EMBL" id="QZAF01000017">
    <property type="protein sequence ID" value="THV76595.1"/>
    <property type="molecule type" value="Genomic_DNA"/>
</dbReference>
<feature type="region of interest" description="Disordered" evidence="1">
    <location>
        <begin position="28"/>
        <end position="120"/>
    </location>
</feature>
<proteinExistence type="predicted"/>
<feature type="compositionally biased region" description="Polar residues" evidence="1">
    <location>
        <begin position="87"/>
        <end position="103"/>
    </location>
</feature>
<protein>
    <submittedName>
        <fullName evidence="2">Uncharacterized protein</fullName>
    </submittedName>
</protein>
<gene>
    <name evidence="2" type="ORF">D6D28_01008</name>
</gene>
<evidence type="ECO:0000313" key="2">
    <source>
        <dbReference type="EMBL" id="THV76595.1"/>
    </source>
</evidence>
<dbReference type="Proteomes" id="UP000304951">
    <property type="component" value="Unassembled WGS sequence"/>
</dbReference>
<comment type="caution">
    <text evidence="2">The sequence shown here is derived from an EMBL/GenBank/DDBJ whole genome shotgun (WGS) entry which is preliminary data.</text>
</comment>
<sequence length="222" mass="25447">MCCGRRNNNKTNFWAVAQQVLSRPVVTSSVNTGEPLGPPPAYEHVEHQSTKLGKNKDASTTALVEKHNPSSIRSVPQYASVDPLVDSSLNNTSSHATKSTCQSRCAAKRERKNEQRQLKREYRQEKQVAFELKLDLQACGDRDQDQEQEKRACEDFLHLQREKEAQEKAAHHKQETEEAAKKKEERAYTDSLMKARLDELGYSQHEIELFLDPEKAEREKKK</sequence>
<accession>A0A4S8T009</accession>
<evidence type="ECO:0000256" key="1">
    <source>
        <dbReference type="SAM" id="MobiDB-lite"/>
    </source>
</evidence>
<feature type="region of interest" description="Disordered" evidence="1">
    <location>
        <begin position="163"/>
        <end position="187"/>
    </location>
</feature>
<evidence type="ECO:0000313" key="3">
    <source>
        <dbReference type="Proteomes" id="UP000304951"/>
    </source>
</evidence>
<feature type="compositionally biased region" description="Basic and acidic residues" evidence="1">
    <location>
        <begin position="43"/>
        <end position="57"/>
    </location>
</feature>
<dbReference type="AlphaFoldDB" id="A0A4S8T009"/>